<protein>
    <submittedName>
        <fullName evidence="2">Uncharacterized protein</fullName>
    </submittedName>
</protein>
<keyword evidence="3" id="KW-1185">Reference proteome</keyword>
<sequence length="104" mass="10591">MPSANPAFPLATISPIHATLAQSDPHAAPSSAHDLKHYLRRADTHRRTGQVASDAGGGATASNRGGDDGCGDGSRARDAGFASGLTDLSDGKVQVQGSGYRDFS</sequence>
<dbReference type="EMBL" id="JARKIE010000298">
    <property type="protein sequence ID" value="KAJ7656634.1"/>
    <property type="molecule type" value="Genomic_DNA"/>
</dbReference>
<evidence type="ECO:0000313" key="3">
    <source>
        <dbReference type="Proteomes" id="UP001221757"/>
    </source>
</evidence>
<comment type="caution">
    <text evidence="2">The sequence shown here is derived from an EMBL/GenBank/DDBJ whole genome shotgun (WGS) entry which is preliminary data.</text>
</comment>
<name>A0AAD7CRY0_MYCRO</name>
<accession>A0AAD7CRY0</accession>
<gene>
    <name evidence="2" type="ORF">B0H17DRAFT_1213741</name>
</gene>
<organism evidence="2 3">
    <name type="scientific">Mycena rosella</name>
    <name type="common">Pink bonnet</name>
    <name type="synonym">Agaricus rosellus</name>
    <dbReference type="NCBI Taxonomy" id="1033263"/>
    <lineage>
        <taxon>Eukaryota</taxon>
        <taxon>Fungi</taxon>
        <taxon>Dikarya</taxon>
        <taxon>Basidiomycota</taxon>
        <taxon>Agaricomycotina</taxon>
        <taxon>Agaricomycetes</taxon>
        <taxon>Agaricomycetidae</taxon>
        <taxon>Agaricales</taxon>
        <taxon>Marasmiineae</taxon>
        <taxon>Mycenaceae</taxon>
        <taxon>Mycena</taxon>
    </lineage>
</organism>
<proteinExistence type="predicted"/>
<feature type="region of interest" description="Disordered" evidence="1">
    <location>
        <begin position="42"/>
        <end position="104"/>
    </location>
</feature>
<dbReference type="Proteomes" id="UP001221757">
    <property type="component" value="Unassembled WGS sequence"/>
</dbReference>
<reference evidence="2" key="1">
    <citation type="submission" date="2023-03" db="EMBL/GenBank/DDBJ databases">
        <title>Massive genome expansion in bonnet fungi (Mycena s.s.) driven by repeated elements and novel gene families across ecological guilds.</title>
        <authorList>
            <consortium name="Lawrence Berkeley National Laboratory"/>
            <person name="Harder C.B."/>
            <person name="Miyauchi S."/>
            <person name="Viragh M."/>
            <person name="Kuo A."/>
            <person name="Thoen E."/>
            <person name="Andreopoulos B."/>
            <person name="Lu D."/>
            <person name="Skrede I."/>
            <person name="Drula E."/>
            <person name="Henrissat B."/>
            <person name="Morin E."/>
            <person name="Kohler A."/>
            <person name="Barry K."/>
            <person name="LaButti K."/>
            <person name="Morin E."/>
            <person name="Salamov A."/>
            <person name="Lipzen A."/>
            <person name="Mereny Z."/>
            <person name="Hegedus B."/>
            <person name="Baldrian P."/>
            <person name="Stursova M."/>
            <person name="Weitz H."/>
            <person name="Taylor A."/>
            <person name="Grigoriev I.V."/>
            <person name="Nagy L.G."/>
            <person name="Martin F."/>
            <person name="Kauserud H."/>
        </authorList>
    </citation>
    <scope>NUCLEOTIDE SEQUENCE</scope>
    <source>
        <strain evidence="2">CBHHK067</strain>
    </source>
</reference>
<dbReference type="AlphaFoldDB" id="A0AAD7CRY0"/>
<evidence type="ECO:0000256" key="1">
    <source>
        <dbReference type="SAM" id="MobiDB-lite"/>
    </source>
</evidence>
<evidence type="ECO:0000313" key="2">
    <source>
        <dbReference type="EMBL" id="KAJ7656634.1"/>
    </source>
</evidence>